<gene>
    <name evidence="6" type="ORF">ACFMB1_18935</name>
</gene>
<evidence type="ECO:0000259" key="5">
    <source>
        <dbReference type="Pfam" id="PF13657"/>
    </source>
</evidence>
<reference evidence="6 7" key="1">
    <citation type="submission" date="2024-09" db="EMBL/GenBank/DDBJ databases">
        <authorList>
            <person name="Zhang Z.-H."/>
        </authorList>
    </citation>
    <scope>NUCLEOTIDE SEQUENCE [LARGE SCALE GENOMIC DNA]</scope>
    <source>
        <strain evidence="6 7">HHTR114</strain>
    </source>
</reference>
<evidence type="ECO:0000256" key="3">
    <source>
        <dbReference type="ARBA" id="ARBA00022777"/>
    </source>
</evidence>
<dbReference type="EMBL" id="JBHPON010000003">
    <property type="protein sequence ID" value="MFC6037637.1"/>
    <property type="molecule type" value="Genomic_DNA"/>
</dbReference>
<dbReference type="Proteomes" id="UP001596116">
    <property type="component" value="Unassembled WGS sequence"/>
</dbReference>
<dbReference type="Gene3D" id="1.10.1070.20">
    <property type="match status" value="1"/>
</dbReference>
<dbReference type="InterPro" id="IPR017508">
    <property type="entry name" value="HipA_N1"/>
</dbReference>
<feature type="domain" description="HipA N-terminal subdomain 1" evidence="5">
    <location>
        <begin position="5"/>
        <end position="103"/>
    </location>
</feature>
<keyword evidence="7" id="KW-1185">Reference proteome</keyword>
<protein>
    <submittedName>
        <fullName evidence="6">Type II toxin-antitoxin system HipA family toxin</fullName>
    </submittedName>
</protein>
<keyword evidence="3" id="KW-0418">Kinase</keyword>
<feature type="domain" description="HipA-like C-terminal" evidence="4">
    <location>
        <begin position="148"/>
        <end position="380"/>
    </location>
</feature>
<evidence type="ECO:0000313" key="6">
    <source>
        <dbReference type="EMBL" id="MFC6037637.1"/>
    </source>
</evidence>
<dbReference type="Pfam" id="PF07804">
    <property type="entry name" value="HipA_C"/>
    <property type="match status" value="1"/>
</dbReference>
<dbReference type="CDD" id="cd17793">
    <property type="entry name" value="HipA"/>
    <property type="match status" value="1"/>
</dbReference>
<dbReference type="PANTHER" id="PTHR37419">
    <property type="entry name" value="SERINE/THREONINE-PROTEIN KINASE TOXIN HIPA"/>
    <property type="match status" value="1"/>
</dbReference>
<dbReference type="InterPro" id="IPR052028">
    <property type="entry name" value="HipA_Ser/Thr_kinase"/>
</dbReference>
<comment type="caution">
    <text evidence="6">The sequence shown here is derived from an EMBL/GenBank/DDBJ whole genome shotgun (WGS) entry which is preliminary data.</text>
</comment>
<sequence length="419" mass="45987">MTKTMNVWWSGEIVGALTIDGHGEMGFDYALEWLADDDKPALSFSLPKQQESFSRRECRPFFEGLLPEESQRIAVAGALGVSHGNEFKLLNELGGEVAGAISLWPEGETPPAATAAAQNEPLRENALVNLLDELPARPFLAGREGLRLSLAGAQSKIPVVLVNGEIALPASGEATSHILKPPIERFSGTTENEAFAMRLAKKIGLSVAEVEIRRAGDRSFLLVVRYDRVRGDDGVLRRLHQEDFCQALGYTSDRKYAADGGPVFRDCFDLLRRAATRPAVEVLKLFDAAVFNLIIGNADAHAKNFSLLNRENGAIELAPLYDLLSTVYYPELSPRLAMKIAKRHTLEELKPGDWDKFADETALALRFIRARAKELTNAVSESIGETKAEIMESASDGKTVQDISDLISVRAKSLLQRMP</sequence>
<dbReference type="PANTHER" id="PTHR37419:SF1">
    <property type="entry name" value="SERINE_THREONINE-PROTEIN KINASE TOXIN HIPA"/>
    <property type="match status" value="1"/>
</dbReference>
<dbReference type="InterPro" id="IPR012893">
    <property type="entry name" value="HipA-like_C"/>
</dbReference>
<proteinExistence type="inferred from homology"/>
<comment type="similarity">
    <text evidence="1">Belongs to the HipA Ser/Thr kinase family.</text>
</comment>
<organism evidence="6 7">
    <name type="scientific">Hyphococcus aureus</name>
    <dbReference type="NCBI Taxonomy" id="2666033"/>
    <lineage>
        <taxon>Bacteria</taxon>
        <taxon>Pseudomonadati</taxon>
        <taxon>Pseudomonadota</taxon>
        <taxon>Alphaproteobacteria</taxon>
        <taxon>Parvularculales</taxon>
        <taxon>Parvularculaceae</taxon>
        <taxon>Hyphococcus</taxon>
    </lineage>
</organism>
<evidence type="ECO:0000313" key="7">
    <source>
        <dbReference type="Proteomes" id="UP001596116"/>
    </source>
</evidence>
<evidence type="ECO:0000259" key="4">
    <source>
        <dbReference type="Pfam" id="PF07804"/>
    </source>
</evidence>
<dbReference type="RefSeq" id="WP_379880974.1">
    <property type="nucleotide sequence ID" value="NZ_JBHPON010000003.1"/>
</dbReference>
<dbReference type="Pfam" id="PF13657">
    <property type="entry name" value="Couple_hipA"/>
    <property type="match status" value="1"/>
</dbReference>
<name>A0ABW1L3B5_9PROT</name>
<dbReference type="NCBIfam" id="TIGR03071">
    <property type="entry name" value="couple_hipA"/>
    <property type="match status" value="1"/>
</dbReference>
<keyword evidence="2" id="KW-0808">Transferase</keyword>
<evidence type="ECO:0000256" key="2">
    <source>
        <dbReference type="ARBA" id="ARBA00022679"/>
    </source>
</evidence>
<evidence type="ECO:0000256" key="1">
    <source>
        <dbReference type="ARBA" id="ARBA00010164"/>
    </source>
</evidence>
<accession>A0ABW1L3B5</accession>